<evidence type="ECO:0000256" key="1">
    <source>
        <dbReference type="ARBA" id="ARBA00006865"/>
    </source>
</evidence>
<dbReference type="EMBL" id="VMBF01000008">
    <property type="protein sequence ID" value="TSJ74195.1"/>
    <property type="molecule type" value="Genomic_DNA"/>
</dbReference>
<evidence type="ECO:0000313" key="11">
    <source>
        <dbReference type="Proteomes" id="UP000322315"/>
    </source>
</evidence>
<keyword evidence="4" id="KW-0326">Glycosidase</keyword>
<gene>
    <name evidence="8" type="ORF">F2B50_13520</name>
    <name evidence="9" type="ORF">FPF71_13520</name>
</gene>
<comment type="similarity">
    <text evidence="1">Belongs to the glycosyl hydrolase 16 family.</text>
</comment>
<comment type="caution">
    <text evidence="8">The sequence shown here is derived from an EMBL/GenBank/DDBJ whole genome shotgun (WGS) entry which is preliminary data.</text>
</comment>
<proteinExistence type="inferred from homology"/>
<organism evidence="8 11">
    <name type="scientific">Algibacter amylolyticus</name>
    <dbReference type="NCBI Taxonomy" id="1608400"/>
    <lineage>
        <taxon>Bacteria</taxon>
        <taxon>Pseudomonadati</taxon>
        <taxon>Bacteroidota</taxon>
        <taxon>Flavobacteriia</taxon>
        <taxon>Flavobacteriales</taxon>
        <taxon>Flavobacteriaceae</taxon>
        <taxon>Algibacter</taxon>
    </lineage>
</organism>
<accession>A0A5M7B614</accession>
<dbReference type="GO" id="GO:0005975">
    <property type="term" value="P:carbohydrate metabolic process"/>
    <property type="evidence" value="ECO:0007669"/>
    <property type="project" value="InterPro"/>
</dbReference>
<keyword evidence="10" id="KW-1185">Reference proteome</keyword>
<dbReference type="InterPro" id="IPR050546">
    <property type="entry name" value="Glycosyl_Hydrlase_16"/>
</dbReference>
<evidence type="ECO:0000256" key="2">
    <source>
        <dbReference type="ARBA" id="ARBA00022729"/>
    </source>
</evidence>
<keyword evidence="3 8" id="KW-0378">Hydrolase</keyword>
<feature type="active site" description="Proton donor" evidence="5">
    <location>
        <position position="172"/>
    </location>
</feature>
<evidence type="ECO:0000256" key="4">
    <source>
        <dbReference type="ARBA" id="ARBA00023295"/>
    </source>
</evidence>
<dbReference type="OrthoDB" id="9809583at2"/>
<dbReference type="RefSeq" id="WP_144117186.1">
    <property type="nucleotide sequence ID" value="NZ_JACHGE010000002.1"/>
</dbReference>
<protein>
    <submittedName>
        <fullName evidence="8">Family 16 glycosylhydrolase</fullName>
    </submittedName>
</protein>
<name>A0A5M7B614_9FLAO</name>
<dbReference type="PIRSF" id="PIRSF001097">
    <property type="entry name" value="Agarase"/>
    <property type="match status" value="1"/>
</dbReference>
<sequence length="311" mass="36063">MKNISYIILLCVFAFCCEKADSPIKEVEVEEQEQTDIEDSGDETEDKYMLPEQLPIPNEGKLWKYQDKFSNEFSSDKSSAEFTTNWQDKFFNGWRGPDKTRYSPSRSAISNGELIYEAAIINGTVETGCISSKEMVKYPLYMEVRAKISNSPLACAVWMLSEDSTQEIDNLEAYGDVTNDYFSKRLHLSHHVFIRSPFQDYQPTGAETWYADGKNTVWSQDYHRYGVLWWGPKDLRYFVDGKEVRRTPENQIDPENYTNGTGLNKPMYLIISQAAQGWRESNGIDYLTDPGVTNPERTRNYFDYIRVFKPE</sequence>
<reference evidence="8" key="3">
    <citation type="submission" date="2019-09" db="EMBL/GenBank/DDBJ databases">
        <authorList>
            <person name="Zhang D.-C."/>
        </authorList>
    </citation>
    <scope>NUCLEOTIDE SEQUENCE</scope>
    <source>
        <strain evidence="8">RU-4-M-4</strain>
    </source>
</reference>
<dbReference type="GO" id="GO:0033916">
    <property type="term" value="F:beta-agarase activity"/>
    <property type="evidence" value="ECO:0007669"/>
    <property type="project" value="InterPro"/>
</dbReference>
<dbReference type="Proteomes" id="UP000322315">
    <property type="component" value="Unassembled WGS sequence"/>
</dbReference>
<evidence type="ECO:0000313" key="8">
    <source>
        <dbReference type="EMBL" id="KAA5823707.1"/>
    </source>
</evidence>
<dbReference type="Gene3D" id="2.60.120.200">
    <property type="match status" value="1"/>
</dbReference>
<feature type="active site" description="Nucleophile" evidence="5">
    <location>
        <position position="167"/>
    </location>
</feature>
<dbReference type="PANTHER" id="PTHR10963">
    <property type="entry name" value="GLYCOSYL HYDROLASE-RELATED"/>
    <property type="match status" value="1"/>
</dbReference>
<feature type="compositionally biased region" description="Acidic residues" evidence="6">
    <location>
        <begin position="28"/>
        <end position="45"/>
    </location>
</feature>
<evidence type="ECO:0000256" key="6">
    <source>
        <dbReference type="SAM" id="MobiDB-lite"/>
    </source>
</evidence>
<feature type="domain" description="GH16" evidence="7">
    <location>
        <begin position="51"/>
        <end position="311"/>
    </location>
</feature>
<reference evidence="9 10" key="2">
    <citation type="submission" date="2019-07" db="EMBL/GenBank/DDBJ databases">
        <title>Algibacter marinivivus sp. nov., isolated from the surface of a marine red alga.</title>
        <authorList>
            <person name="Zhong X."/>
            <person name="Xu W."/>
            <person name="Zhang Y."/>
            <person name="Zhang Q."/>
            <person name="Du Z."/>
        </authorList>
    </citation>
    <scope>NUCLEOTIDE SEQUENCE [LARGE SCALE GENOMIC DNA]</scope>
    <source>
        <strain evidence="9 10">RU-4-M-4</strain>
    </source>
</reference>
<feature type="region of interest" description="Disordered" evidence="6">
    <location>
        <begin position="27"/>
        <end position="46"/>
    </location>
</feature>
<dbReference type="SUPFAM" id="SSF49899">
    <property type="entry name" value="Concanavalin A-like lectins/glucanases"/>
    <property type="match status" value="1"/>
</dbReference>
<keyword evidence="2" id="KW-0732">Signal</keyword>
<dbReference type="InterPro" id="IPR000757">
    <property type="entry name" value="Beta-glucanase-like"/>
</dbReference>
<dbReference type="PANTHER" id="PTHR10963:SF55">
    <property type="entry name" value="GLYCOSIDE HYDROLASE FAMILY 16 PROTEIN"/>
    <property type="match status" value="1"/>
</dbReference>
<dbReference type="AlphaFoldDB" id="A0A5M7B614"/>
<dbReference type="InterPro" id="IPR013320">
    <property type="entry name" value="ConA-like_dom_sf"/>
</dbReference>
<evidence type="ECO:0000259" key="7">
    <source>
        <dbReference type="PROSITE" id="PS51762"/>
    </source>
</evidence>
<reference evidence="8 11" key="1">
    <citation type="journal article" date="2015" name="Int. J. Syst. Evol. Microbiol.">
        <title>Algibacter amylolyticus sp. nov., isolated from intertidal sediment.</title>
        <authorList>
            <person name="Zhang D.C."/>
            <person name="Wu J."/>
            <person name="Neuner K."/>
            <person name="Yao J."/>
            <person name="Margesin R."/>
        </authorList>
    </citation>
    <scope>NUCLEOTIDE SEQUENCE [LARGE SCALE GENOMIC DNA]</scope>
    <source>
        <strain evidence="8 11">RU-4-M-4</strain>
    </source>
</reference>
<dbReference type="Pfam" id="PF00722">
    <property type="entry name" value="Glyco_hydro_16"/>
    <property type="match status" value="1"/>
</dbReference>
<evidence type="ECO:0000313" key="10">
    <source>
        <dbReference type="Proteomes" id="UP000315145"/>
    </source>
</evidence>
<dbReference type="EMBL" id="VWRS01000008">
    <property type="protein sequence ID" value="KAA5823707.1"/>
    <property type="molecule type" value="Genomic_DNA"/>
</dbReference>
<evidence type="ECO:0000313" key="9">
    <source>
        <dbReference type="EMBL" id="TSJ74195.1"/>
    </source>
</evidence>
<evidence type="ECO:0000256" key="5">
    <source>
        <dbReference type="PIRSR" id="PIRSR001097-50"/>
    </source>
</evidence>
<dbReference type="PROSITE" id="PS51762">
    <property type="entry name" value="GH16_2"/>
    <property type="match status" value="1"/>
</dbReference>
<evidence type="ECO:0000256" key="3">
    <source>
        <dbReference type="ARBA" id="ARBA00022801"/>
    </source>
</evidence>
<dbReference type="InterPro" id="IPR016287">
    <property type="entry name" value="Beta_agarase"/>
</dbReference>
<dbReference type="Proteomes" id="UP000315145">
    <property type="component" value="Unassembled WGS sequence"/>
</dbReference>